<evidence type="ECO:0000313" key="5">
    <source>
        <dbReference type="Proteomes" id="UP000060016"/>
    </source>
</evidence>
<reference evidence="4 5" key="1">
    <citation type="submission" date="2015-08" db="EMBL/GenBank/DDBJ databases">
        <authorList>
            <person name="Babu N.S."/>
            <person name="Beckwith C.J."/>
            <person name="Beseler K.G."/>
            <person name="Brison A."/>
            <person name="Carone J.V."/>
            <person name="Caskin T.P."/>
            <person name="Diamond M."/>
            <person name="Durham M.E."/>
            <person name="Foxe J.M."/>
            <person name="Go M."/>
            <person name="Henderson B.A."/>
            <person name="Jones I.B."/>
            <person name="McGettigan J.A."/>
            <person name="Micheletti S.J."/>
            <person name="Nasrallah M.E."/>
            <person name="Ortiz D."/>
            <person name="Piller C.R."/>
            <person name="Privatt S.R."/>
            <person name="Schneider S.L."/>
            <person name="Sharp S."/>
            <person name="Smith T.C."/>
            <person name="Stanton J.D."/>
            <person name="Ullery H.E."/>
            <person name="Wilson R.J."/>
            <person name="Serrano M.G."/>
            <person name="Buck G."/>
            <person name="Lee V."/>
            <person name="Wang Y."/>
            <person name="Carvalho R."/>
            <person name="Voegtly L."/>
            <person name="Shi R."/>
            <person name="Duckworth R."/>
            <person name="Johnson A."/>
            <person name="Loviza R."/>
            <person name="Walstead R."/>
            <person name="Shah Z."/>
            <person name="Kiflezghi M."/>
            <person name="Wade K."/>
            <person name="Ball S.L."/>
            <person name="Bradley K.W."/>
            <person name="Asai D.J."/>
            <person name="Bowman C.A."/>
            <person name="Russell D.A."/>
            <person name="Pope W.H."/>
            <person name="Jacobs-Sera D."/>
            <person name="Hendrix R.W."/>
            <person name="Hatfull G.F."/>
        </authorList>
    </citation>
    <scope>NUCLEOTIDE SEQUENCE [LARGE SCALE GENOMIC DNA]</scope>
    <source>
        <strain evidence="4 5">PUDD_83A45</strain>
    </source>
</reference>
<evidence type="ECO:0000313" key="4">
    <source>
        <dbReference type="EMBL" id="AKV57959.1"/>
    </source>
</evidence>
<dbReference type="Pfam" id="PF04977">
    <property type="entry name" value="DivIC"/>
    <property type="match status" value="1"/>
</dbReference>
<gene>
    <name evidence="4" type="ORF">AK829_00835</name>
</gene>
<feature type="region of interest" description="Disordered" evidence="2">
    <location>
        <begin position="1"/>
        <end position="39"/>
    </location>
</feature>
<dbReference type="AlphaFoldDB" id="A0A0K1R961"/>
<organism evidence="4 5">
    <name type="scientific">Corynebacterium riegelii</name>
    <dbReference type="NCBI Taxonomy" id="156976"/>
    <lineage>
        <taxon>Bacteria</taxon>
        <taxon>Bacillati</taxon>
        <taxon>Actinomycetota</taxon>
        <taxon>Actinomycetes</taxon>
        <taxon>Mycobacteriales</taxon>
        <taxon>Corynebacteriaceae</taxon>
        <taxon>Corynebacterium</taxon>
    </lineage>
</organism>
<feature type="transmembrane region" description="Helical" evidence="3">
    <location>
        <begin position="49"/>
        <end position="70"/>
    </location>
</feature>
<keyword evidence="3" id="KW-1133">Transmembrane helix</keyword>
<proteinExistence type="predicted"/>
<keyword evidence="5" id="KW-1185">Reference proteome</keyword>
<feature type="region of interest" description="Disordered" evidence="2">
    <location>
        <begin position="156"/>
        <end position="214"/>
    </location>
</feature>
<keyword evidence="3" id="KW-0812">Transmembrane</keyword>
<dbReference type="RefSeq" id="WP_083439691.1">
    <property type="nucleotide sequence ID" value="NZ_CP012342.1"/>
</dbReference>
<evidence type="ECO:0000256" key="2">
    <source>
        <dbReference type="SAM" id="MobiDB-lite"/>
    </source>
</evidence>
<evidence type="ECO:0000256" key="3">
    <source>
        <dbReference type="SAM" id="Phobius"/>
    </source>
</evidence>
<dbReference type="InterPro" id="IPR007060">
    <property type="entry name" value="FtsL/DivIC"/>
</dbReference>
<accession>A0A0K1R961</accession>
<name>A0A0K1R961_9CORY</name>
<dbReference type="STRING" id="156976.AK829_00835"/>
<feature type="coiled-coil region" evidence="1">
    <location>
        <begin position="80"/>
        <end position="107"/>
    </location>
</feature>
<sequence>MTPDAPKPRRKRRAPKTVPVASRDRAQREQAEARKKQGRAKPLILQQDLASTGILIAVILTVLIAIAVPLRNYYEGRSEIARAQASIEALQQRKDELEADIARYEDPVYVEQEARRRLGVLAEGETAWRIIDPRMTQNPAITSEEAPDDREWHQFLWDSLREIPEAEAPEEAPAEAPAPEEGLAPEEEPAPEELPVSEGDPAHEDAPASESAEH</sequence>
<keyword evidence="3" id="KW-0472">Membrane</keyword>
<protein>
    <submittedName>
        <fullName evidence="4">Septum formation initiator</fullName>
    </submittedName>
</protein>
<dbReference type="KEGG" id="crie:AK829_00835"/>
<evidence type="ECO:0000256" key="1">
    <source>
        <dbReference type="SAM" id="Coils"/>
    </source>
</evidence>
<dbReference type="PATRIC" id="fig|156976.3.peg.159"/>
<dbReference type="Proteomes" id="UP000060016">
    <property type="component" value="Chromosome"/>
</dbReference>
<keyword evidence="1" id="KW-0175">Coiled coil</keyword>
<feature type="compositionally biased region" description="Basic and acidic residues" evidence="2">
    <location>
        <begin position="22"/>
        <end position="35"/>
    </location>
</feature>
<dbReference type="EMBL" id="CP012342">
    <property type="protein sequence ID" value="AKV57959.1"/>
    <property type="molecule type" value="Genomic_DNA"/>
</dbReference>
<feature type="compositionally biased region" description="Basic and acidic residues" evidence="2">
    <location>
        <begin position="200"/>
        <end position="214"/>
    </location>
</feature>